<dbReference type="AlphaFoldDB" id="A0A375AAW2"/>
<accession>A0A375AAW2</accession>
<protein>
    <submittedName>
        <fullName evidence="1">Uncharacterized protein</fullName>
    </submittedName>
</protein>
<sequence>MLPPDAAADLRPRHQLYSPTTAAGTARFIPVNVTRRRFSIERIDPTAAANWIRHYPGGLKFAE</sequence>
<dbReference type="EMBL" id="LT615367">
    <property type="protein sequence ID" value="SLM63252.1"/>
    <property type="molecule type" value="Genomic_DNA"/>
</dbReference>
<gene>
    <name evidence="1" type="ORF">DAQ1742_02361</name>
</gene>
<organism evidence="1 2">
    <name type="scientific">Dickeya aquatica</name>
    <dbReference type="NCBI Taxonomy" id="1401087"/>
    <lineage>
        <taxon>Bacteria</taxon>
        <taxon>Pseudomonadati</taxon>
        <taxon>Pseudomonadota</taxon>
        <taxon>Gammaproteobacteria</taxon>
        <taxon>Enterobacterales</taxon>
        <taxon>Pectobacteriaceae</taxon>
        <taxon>Dickeya</taxon>
    </lineage>
</organism>
<dbReference type="RefSeq" id="WP_145916179.1">
    <property type="nucleotide sequence ID" value="NZ_LT615367.1"/>
</dbReference>
<keyword evidence="2" id="KW-1185">Reference proteome</keyword>
<proteinExistence type="predicted"/>
<dbReference type="Proteomes" id="UP000294820">
    <property type="component" value="Chromosome 1"/>
</dbReference>
<name>A0A375AAW2_9GAMM</name>
<reference evidence="1 2" key="1">
    <citation type="submission" date="2016-09" db="EMBL/GenBank/DDBJ databases">
        <authorList>
            <person name="Reverchon S."/>
            <person name="Nasser W."/>
            <person name="Leonard S."/>
            <person name="Brochier C."/>
            <person name="Duprey A."/>
        </authorList>
    </citation>
    <scope>NUCLEOTIDE SEQUENCE [LARGE SCALE GENOMIC DNA]</scope>
    <source>
        <strain evidence="1 2">174/2</strain>
    </source>
</reference>
<evidence type="ECO:0000313" key="1">
    <source>
        <dbReference type="EMBL" id="SLM63252.1"/>
    </source>
</evidence>
<evidence type="ECO:0000313" key="2">
    <source>
        <dbReference type="Proteomes" id="UP000294820"/>
    </source>
</evidence>
<dbReference type="KEGG" id="daq:DAQ1742_02361"/>